<evidence type="ECO:0000313" key="2">
    <source>
        <dbReference type="Proteomes" id="UP000504752"/>
    </source>
</evidence>
<organism evidence="1 2">
    <name type="scientific">Actinomyces marmotae</name>
    <dbReference type="NCBI Taxonomy" id="2737173"/>
    <lineage>
        <taxon>Bacteria</taxon>
        <taxon>Bacillati</taxon>
        <taxon>Actinomycetota</taxon>
        <taxon>Actinomycetes</taxon>
        <taxon>Actinomycetales</taxon>
        <taxon>Actinomycetaceae</taxon>
        <taxon>Actinomyces</taxon>
    </lineage>
</organism>
<keyword evidence="2" id="KW-1185">Reference proteome</keyword>
<sequence length="300" mass="31207">MSPAHERPGTGAPGIDERARRTARRLLAGAGSATVSAYRLDPSGAGAYVAHALDVDGFILIAIRPQPGTPLADAPDDRLIDVRLDIVLDSSEPGIRVTAASAHVLGSLRWVPSHWVETVLAESATPACHCAITGEDPLGRVSELARTPGARLALVQGSRVILHGPDGVSRHMVEDLAGQGDEEATTPGTAWSPLEVLDAHEAVRSLGDLSLRALCEAVIADEAPGSLCSRRPSAGVTRSLIERVLVVDADPWGVTLMHVGADETRTVLVALPGAPLAPAEITPVLGALADELLPARFELG</sequence>
<name>A0A6M8B5G1_9ACTO</name>
<protein>
    <submittedName>
        <fullName evidence="1">Uncharacterized protein</fullName>
    </submittedName>
</protein>
<proteinExistence type="predicted"/>
<reference evidence="1 2" key="1">
    <citation type="submission" date="2020-05" db="EMBL/GenBank/DDBJ databases">
        <title>Actinomyces sp. zg-325.</title>
        <authorList>
            <person name="Yang C."/>
        </authorList>
    </citation>
    <scope>NUCLEOTIDE SEQUENCE [LARGE SCALE GENOMIC DNA]</scope>
    <source>
        <strain evidence="2">zg-325</strain>
    </source>
</reference>
<dbReference type="AlphaFoldDB" id="A0A6M8B5G1"/>
<dbReference type="Proteomes" id="UP000504752">
    <property type="component" value="Chromosome"/>
</dbReference>
<gene>
    <name evidence="1" type="ORF">HPC72_06360</name>
</gene>
<dbReference type="EMBL" id="CP053642">
    <property type="protein sequence ID" value="QKD79907.1"/>
    <property type="molecule type" value="Genomic_DNA"/>
</dbReference>
<evidence type="ECO:0000313" key="1">
    <source>
        <dbReference type="EMBL" id="QKD79907.1"/>
    </source>
</evidence>
<dbReference type="RefSeq" id="WP_159523393.1">
    <property type="nucleotide sequence ID" value="NZ_CP053642.1"/>
</dbReference>
<dbReference type="KEGG" id="amam:HPC72_06360"/>
<accession>A0A6M8B5G1</accession>